<evidence type="ECO:0008006" key="4">
    <source>
        <dbReference type="Google" id="ProtNLM"/>
    </source>
</evidence>
<dbReference type="AlphaFoldDB" id="A0A1V9ACG8"/>
<dbReference type="Proteomes" id="UP000192591">
    <property type="component" value="Unassembled WGS sequence"/>
</dbReference>
<evidence type="ECO:0000313" key="2">
    <source>
        <dbReference type="EMBL" id="OQO94773.1"/>
    </source>
</evidence>
<gene>
    <name evidence="2" type="ORF">B1813_01385</name>
</gene>
<proteinExistence type="predicted"/>
<name>A0A1V9ACG8_SACPI</name>
<accession>A0A1V9ACG8</accession>
<evidence type="ECO:0000313" key="3">
    <source>
        <dbReference type="Proteomes" id="UP000192591"/>
    </source>
</evidence>
<dbReference type="Gene3D" id="3.40.50.300">
    <property type="entry name" value="P-loop containing nucleotide triphosphate hydrolases"/>
    <property type="match status" value="1"/>
</dbReference>
<comment type="caution">
    <text evidence="2">The sequence shown here is derived from an EMBL/GenBank/DDBJ whole genome shotgun (WGS) entry which is preliminary data.</text>
</comment>
<dbReference type="STRING" id="1962155.B1813_01385"/>
<evidence type="ECO:0000256" key="1">
    <source>
        <dbReference type="SAM" id="MobiDB-lite"/>
    </source>
</evidence>
<keyword evidence="3" id="KW-1185">Reference proteome</keyword>
<dbReference type="SUPFAM" id="SSF52540">
    <property type="entry name" value="P-loop containing nucleoside triphosphate hydrolases"/>
    <property type="match status" value="1"/>
</dbReference>
<protein>
    <recommendedName>
        <fullName evidence="4">Sulfotransferase family protein</fullName>
    </recommendedName>
</protein>
<dbReference type="InterPro" id="IPR027417">
    <property type="entry name" value="P-loop_NTPase"/>
</dbReference>
<sequence length="394" mass="44125">MTTATSTTRASRRLYLHVGLPKTGTTMLQELMWLHRDSLADGGLLYPGADPAAQHRAAMDVHAGRYRQWHEPGVVGSWSSLVERLRSWHGDAVFSTELLAPASPDEARQVREALHFAEIHVVCTVRDFARQVPSVWQENVKTRHTTSFDELLAALRSPELTDVSRGFWDFQDLPRVLRTWGTSLPPERVHVVTVPRRGGSTRVLWERFAAVLGVDARHLHTDVGRHNQSLGFAETELLRRVNVALGDDLDWPRYAEFVKDHVAATILARRQSPRLALPADAHDWVRRAATRFVGDITDSGYHVVGDLDDLLPEPPDPDAQPAEADQSRMLAAAVETIATLAKEEPRPPDEPPPPDEPRPGMAGVLDAVRRASDDSPPLNHARRLYRRMRPSRRA</sequence>
<reference evidence="2 3" key="1">
    <citation type="submission" date="2017-02" db="EMBL/GenBank/DDBJ databases">
        <title>Draft genome of Saccharomonospora sp. 154.</title>
        <authorList>
            <person name="Alonso-Carmona G.S."/>
            <person name="De La Haba R."/>
            <person name="Vera-Gargallo B."/>
            <person name="Sandoval-Trujillo A.H."/>
            <person name="Ramirez-Duran N."/>
            <person name="Ventosa A."/>
        </authorList>
    </citation>
    <scope>NUCLEOTIDE SEQUENCE [LARGE SCALE GENOMIC DNA]</scope>
    <source>
        <strain evidence="2 3">LRS4.154</strain>
    </source>
</reference>
<dbReference type="RefSeq" id="WP_081190206.1">
    <property type="nucleotide sequence ID" value="NZ_MWIH01000002.1"/>
</dbReference>
<feature type="region of interest" description="Disordered" evidence="1">
    <location>
        <begin position="338"/>
        <end position="394"/>
    </location>
</feature>
<feature type="compositionally biased region" description="Basic residues" evidence="1">
    <location>
        <begin position="380"/>
        <end position="394"/>
    </location>
</feature>
<dbReference type="EMBL" id="MWIH01000002">
    <property type="protein sequence ID" value="OQO94773.1"/>
    <property type="molecule type" value="Genomic_DNA"/>
</dbReference>
<organism evidence="2 3">
    <name type="scientific">Saccharomonospora piscinae</name>
    <dbReference type="NCBI Taxonomy" id="687388"/>
    <lineage>
        <taxon>Bacteria</taxon>
        <taxon>Bacillati</taxon>
        <taxon>Actinomycetota</taxon>
        <taxon>Actinomycetes</taxon>
        <taxon>Pseudonocardiales</taxon>
        <taxon>Pseudonocardiaceae</taxon>
        <taxon>Saccharomonospora</taxon>
    </lineage>
</organism>